<protein>
    <submittedName>
        <fullName evidence="1">Isocitrate lyase/phosphoenolpyruvate mutase family protein</fullName>
    </submittedName>
</protein>
<keyword evidence="2" id="KW-1185">Reference proteome</keyword>
<dbReference type="AlphaFoldDB" id="A0A3Q9BNG0"/>
<name>A0A3Q9BNG0_9BURK</name>
<dbReference type="RefSeq" id="WP_126126279.1">
    <property type="nucleotide sequence ID" value="NZ_CP034464.1"/>
</dbReference>
<organism evidence="1 2">
    <name type="scientific">Undibacterium parvum</name>
    <dbReference type="NCBI Taxonomy" id="401471"/>
    <lineage>
        <taxon>Bacteria</taxon>
        <taxon>Pseudomonadati</taxon>
        <taxon>Pseudomonadota</taxon>
        <taxon>Betaproteobacteria</taxon>
        <taxon>Burkholderiales</taxon>
        <taxon>Oxalobacteraceae</taxon>
        <taxon>Undibacterium</taxon>
    </lineage>
</organism>
<dbReference type="EMBL" id="CP034464">
    <property type="protein sequence ID" value="AZP10880.1"/>
    <property type="molecule type" value="Genomic_DNA"/>
</dbReference>
<sequence length="265" mass="28451">MQSTPMDARFRALHHQYQALLLANVWDAGSARLIEQCGASAIATTSAGVAWSLGYQDGNQLPLDLHVEAIRRIARVIHVPLSVDVEGCYGKTGAYVAARLIDAGAVGLNIEDGTEAPEILCKKIAEARDMAQRMGVDLYINARTDVYARALVAPDQLRAEVLARAHLYREAGADGLFVLGLTDQDDIRAIAQSSGLLLNVVAYPNLPALETLSVLGVRRLSAGSLMPQTNWQITQRLASNFLKDGQSAPLLDGAAPYAEVNASYV</sequence>
<evidence type="ECO:0000313" key="2">
    <source>
        <dbReference type="Proteomes" id="UP000275663"/>
    </source>
</evidence>
<dbReference type="CDD" id="cd00377">
    <property type="entry name" value="ICL_PEPM"/>
    <property type="match status" value="1"/>
</dbReference>
<evidence type="ECO:0000313" key="1">
    <source>
        <dbReference type="EMBL" id="AZP10880.1"/>
    </source>
</evidence>
<reference evidence="1 2" key="1">
    <citation type="journal article" date="2011" name="Int. J. Syst. Evol. Microbiol.">
        <title>Description of Undibacterium oligocarboniphilum sp. nov., isolated from purified water, and Undibacterium pigrum strain CCUG 49012 as the type strain of Undibacterium parvum sp. nov., and emended descriptions of the genus Undibacterium and the species Undibacterium pigrum.</title>
        <authorList>
            <person name="Eder W."/>
            <person name="Wanner G."/>
            <person name="Ludwig W."/>
            <person name="Busse H.J."/>
            <person name="Ziemke-Kageler F."/>
            <person name="Lang E."/>
        </authorList>
    </citation>
    <scope>NUCLEOTIDE SEQUENCE [LARGE SCALE GENOMIC DNA]</scope>
    <source>
        <strain evidence="1 2">DSM 23061</strain>
    </source>
</reference>
<dbReference type="OrthoDB" id="9785398at2"/>
<dbReference type="KEGG" id="upv:EJN92_01895"/>
<dbReference type="Gene3D" id="3.20.20.60">
    <property type="entry name" value="Phosphoenolpyruvate-binding domains"/>
    <property type="match status" value="1"/>
</dbReference>
<dbReference type="InterPro" id="IPR039556">
    <property type="entry name" value="ICL/PEPM"/>
</dbReference>
<dbReference type="PANTHER" id="PTHR42905:SF16">
    <property type="entry name" value="CARBOXYPHOSPHONOENOLPYRUVATE PHOSPHONOMUTASE-LIKE PROTEIN (AFU_ORTHOLOGUE AFUA_5G07230)"/>
    <property type="match status" value="1"/>
</dbReference>
<dbReference type="InterPro" id="IPR040442">
    <property type="entry name" value="Pyrv_kinase-like_dom_sf"/>
</dbReference>
<dbReference type="Pfam" id="PF13714">
    <property type="entry name" value="PEP_mutase"/>
    <property type="match status" value="1"/>
</dbReference>
<dbReference type="GO" id="GO:0016829">
    <property type="term" value="F:lyase activity"/>
    <property type="evidence" value="ECO:0007669"/>
    <property type="project" value="UniProtKB-KW"/>
</dbReference>
<dbReference type="Proteomes" id="UP000275663">
    <property type="component" value="Chromosome"/>
</dbReference>
<gene>
    <name evidence="1" type="ORF">EJN92_01895</name>
</gene>
<dbReference type="InterPro" id="IPR015813">
    <property type="entry name" value="Pyrv/PenolPyrv_kinase-like_dom"/>
</dbReference>
<keyword evidence="1" id="KW-0456">Lyase</keyword>
<dbReference type="SUPFAM" id="SSF51621">
    <property type="entry name" value="Phosphoenolpyruvate/pyruvate domain"/>
    <property type="match status" value="1"/>
</dbReference>
<proteinExistence type="predicted"/>
<keyword evidence="1" id="KW-0670">Pyruvate</keyword>
<accession>A0A3Q9BNG0</accession>
<dbReference type="PANTHER" id="PTHR42905">
    <property type="entry name" value="PHOSPHOENOLPYRUVATE CARBOXYLASE"/>
    <property type="match status" value="1"/>
</dbReference>